<dbReference type="PANTHER" id="PTHR43179:SF12">
    <property type="entry name" value="GALACTOFURANOSYLTRANSFERASE GLFT2"/>
    <property type="match status" value="1"/>
</dbReference>
<dbReference type="Proteomes" id="UP001597353">
    <property type="component" value="Unassembled WGS sequence"/>
</dbReference>
<keyword evidence="3 5" id="KW-0808">Transferase</keyword>
<dbReference type="PANTHER" id="PTHR43179">
    <property type="entry name" value="RHAMNOSYLTRANSFERASE WBBL"/>
    <property type="match status" value="1"/>
</dbReference>
<dbReference type="CDD" id="cd00761">
    <property type="entry name" value="Glyco_tranf_GTA_type"/>
    <property type="match status" value="1"/>
</dbReference>
<comment type="caution">
    <text evidence="5">The sequence shown here is derived from an EMBL/GenBank/DDBJ whole genome shotgun (WGS) entry which is preliminary data.</text>
</comment>
<reference evidence="6" key="1">
    <citation type="journal article" date="2019" name="Int. J. Syst. Evol. Microbiol.">
        <title>The Global Catalogue of Microorganisms (GCM) 10K type strain sequencing project: providing services to taxonomists for standard genome sequencing and annotation.</title>
        <authorList>
            <consortium name="The Broad Institute Genomics Platform"/>
            <consortium name="The Broad Institute Genome Sequencing Center for Infectious Disease"/>
            <person name="Wu L."/>
            <person name="Ma J."/>
        </authorList>
    </citation>
    <scope>NUCLEOTIDE SEQUENCE [LARGE SCALE GENOMIC DNA]</scope>
    <source>
        <strain evidence="6">CGMCC 4.7242</strain>
    </source>
</reference>
<accession>A0ABW4S8M1</accession>
<dbReference type="EMBL" id="JBHUGH010000012">
    <property type="protein sequence ID" value="MFD1913565.1"/>
    <property type="molecule type" value="Genomic_DNA"/>
</dbReference>
<evidence type="ECO:0000259" key="4">
    <source>
        <dbReference type="Pfam" id="PF00535"/>
    </source>
</evidence>
<gene>
    <name evidence="5" type="ORF">ACFSGJ_15235</name>
</gene>
<evidence type="ECO:0000256" key="1">
    <source>
        <dbReference type="ARBA" id="ARBA00006739"/>
    </source>
</evidence>
<evidence type="ECO:0000313" key="6">
    <source>
        <dbReference type="Proteomes" id="UP001597353"/>
    </source>
</evidence>
<comment type="similarity">
    <text evidence="1">Belongs to the glycosyltransferase 2 family.</text>
</comment>
<dbReference type="Pfam" id="PF00535">
    <property type="entry name" value="Glycos_transf_2"/>
    <property type="match status" value="1"/>
</dbReference>
<dbReference type="InterPro" id="IPR029044">
    <property type="entry name" value="Nucleotide-diphossugar_trans"/>
</dbReference>
<dbReference type="EC" id="2.4.-.-" evidence="5"/>
<feature type="domain" description="Glycosyltransferase 2-like" evidence="4">
    <location>
        <begin position="7"/>
        <end position="129"/>
    </location>
</feature>
<organism evidence="5 6">
    <name type="scientific">Halodurantibacterium flavum</name>
    <dbReference type="NCBI Taxonomy" id="1382802"/>
    <lineage>
        <taxon>Bacteria</taxon>
        <taxon>Pseudomonadati</taxon>
        <taxon>Pseudomonadota</taxon>
        <taxon>Alphaproteobacteria</taxon>
        <taxon>Rhodobacterales</taxon>
        <taxon>Paracoccaceae</taxon>
        <taxon>Halodurantibacterium</taxon>
    </lineage>
</organism>
<name>A0ABW4S8M1_9RHOB</name>
<dbReference type="GO" id="GO:0016757">
    <property type="term" value="F:glycosyltransferase activity"/>
    <property type="evidence" value="ECO:0007669"/>
    <property type="project" value="UniProtKB-KW"/>
</dbReference>
<protein>
    <submittedName>
        <fullName evidence="5">Glycosyltransferase family 2 protein</fullName>
        <ecNumber evidence="5">2.4.-.-</ecNumber>
    </submittedName>
</protein>
<proteinExistence type="inferred from homology"/>
<dbReference type="SUPFAM" id="SSF53448">
    <property type="entry name" value="Nucleotide-diphospho-sugar transferases"/>
    <property type="match status" value="1"/>
</dbReference>
<keyword evidence="2 5" id="KW-0328">Glycosyltransferase</keyword>
<evidence type="ECO:0000256" key="2">
    <source>
        <dbReference type="ARBA" id="ARBA00022676"/>
    </source>
</evidence>
<evidence type="ECO:0000313" key="5">
    <source>
        <dbReference type="EMBL" id="MFD1913565.1"/>
    </source>
</evidence>
<dbReference type="InterPro" id="IPR001173">
    <property type="entry name" value="Glyco_trans_2-like"/>
</dbReference>
<evidence type="ECO:0000256" key="3">
    <source>
        <dbReference type="ARBA" id="ARBA00022679"/>
    </source>
</evidence>
<keyword evidence="6" id="KW-1185">Reference proteome</keyword>
<dbReference type="Gene3D" id="3.90.550.10">
    <property type="entry name" value="Spore Coat Polysaccharide Biosynthesis Protein SpsA, Chain A"/>
    <property type="match status" value="1"/>
</dbReference>
<dbReference type="RefSeq" id="WP_390263626.1">
    <property type="nucleotide sequence ID" value="NZ_JBHUGH010000012.1"/>
</dbReference>
<sequence length="411" mass="44637">MTSDTVSVIVVSRGRPDHLRLCLISLLQQDHSGFEVLVVADAAGLDVAAQVLPKEGRLLLPCDIANISLARNIGIGAAAGRIIAYIDDDAVAEPSWLSRLVRPFADPDVAAAGGFVRGRNGISYQWQAQTVDATGAGAALSVPQGISVHRGAPGRAIKTEGTNCAFRRGDLLAMGGFDPAFAFYLDETDVNMRLAALGRMTAIVTDAEVIHGSAPGDRRGPGRVPRSLFDVGASSVIFLRKHAGARDHARAIERLRKEQRRRLLRLMVAGWLEPRDVRRLMHTLEAGMTAAAGRALEPTPPLAPAARDFAALGGTGPRPHHFVAGLARHRHRLEDRARTLRAGGALVTLLVLSLSPRLHRMRLRRDGIWEQSGGLISPSDRNQPPIRLWRVADRIRAERYRLAHLRSFFPA</sequence>